<dbReference type="AlphaFoldDB" id="A0A0M0JKN6"/>
<dbReference type="Proteomes" id="UP000037460">
    <property type="component" value="Unassembled WGS sequence"/>
</dbReference>
<keyword evidence="4" id="KW-0496">Mitochondrion</keyword>
<dbReference type="Pfam" id="PF08561">
    <property type="entry name" value="Ribosomal_L37"/>
    <property type="match status" value="1"/>
</dbReference>
<feature type="compositionally biased region" description="Low complexity" evidence="8">
    <location>
        <begin position="17"/>
        <end position="27"/>
    </location>
</feature>
<evidence type="ECO:0000256" key="1">
    <source>
        <dbReference type="ARBA" id="ARBA00004173"/>
    </source>
</evidence>
<evidence type="ECO:0000313" key="10">
    <source>
        <dbReference type="Proteomes" id="UP000037460"/>
    </source>
</evidence>
<keyword evidence="10" id="KW-1185">Reference proteome</keyword>
<evidence type="ECO:0000256" key="6">
    <source>
        <dbReference type="ARBA" id="ARBA00033752"/>
    </source>
</evidence>
<comment type="subcellular location">
    <subcellularLocation>
        <location evidence="1">Mitochondrion</location>
    </subcellularLocation>
</comment>
<dbReference type="GO" id="GO:0003735">
    <property type="term" value="F:structural constituent of ribosome"/>
    <property type="evidence" value="ECO:0007669"/>
    <property type="project" value="TreeGrafter"/>
</dbReference>
<organism evidence="9 10">
    <name type="scientific">Chrysochromulina tobinii</name>
    <dbReference type="NCBI Taxonomy" id="1460289"/>
    <lineage>
        <taxon>Eukaryota</taxon>
        <taxon>Haptista</taxon>
        <taxon>Haptophyta</taxon>
        <taxon>Prymnesiophyceae</taxon>
        <taxon>Prymnesiales</taxon>
        <taxon>Chrysochromulinaceae</taxon>
        <taxon>Chrysochromulina</taxon>
    </lineage>
</organism>
<sequence>MLALSRRVAAPLLAAARRPTAAPQPLRSLAKKAEAKGAAKGASAGPSATGPLPVGTINGLNILKAGPEIVVGPDSEYPEWVWTLHKPLPTLDQLQVMYQANPETMSEEDKKRMIRQWNRKRIKDSNALKAKK</sequence>
<evidence type="ECO:0000256" key="3">
    <source>
        <dbReference type="ARBA" id="ARBA00022980"/>
    </source>
</evidence>
<keyword evidence="5" id="KW-0687">Ribonucleoprotein</keyword>
<comment type="similarity">
    <text evidence="6">Belongs to the mitochondrion-specific ribosomal protein mL54 family.</text>
</comment>
<accession>A0A0M0JKN6</accession>
<evidence type="ECO:0000256" key="2">
    <source>
        <dbReference type="ARBA" id="ARBA00022946"/>
    </source>
</evidence>
<keyword evidence="2" id="KW-0809">Transit peptide</keyword>
<evidence type="ECO:0000256" key="8">
    <source>
        <dbReference type="SAM" id="MobiDB-lite"/>
    </source>
</evidence>
<evidence type="ECO:0000313" key="9">
    <source>
        <dbReference type="EMBL" id="KOO27134.1"/>
    </source>
</evidence>
<comment type="caution">
    <text evidence="9">The sequence shown here is derived from an EMBL/GenBank/DDBJ whole genome shotgun (WGS) entry which is preliminary data.</text>
</comment>
<dbReference type="GO" id="GO:0005762">
    <property type="term" value="C:mitochondrial large ribosomal subunit"/>
    <property type="evidence" value="ECO:0007669"/>
    <property type="project" value="TreeGrafter"/>
</dbReference>
<dbReference type="OrthoDB" id="10252718at2759"/>
<feature type="region of interest" description="Disordered" evidence="8">
    <location>
        <begin position="17"/>
        <end position="53"/>
    </location>
</feature>
<dbReference type="EMBL" id="JWZX01002758">
    <property type="protein sequence ID" value="KOO27134.1"/>
    <property type="molecule type" value="Genomic_DNA"/>
</dbReference>
<feature type="compositionally biased region" description="Low complexity" evidence="8">
    <location>
        <begin position="38"/>
        <end position="51"/>
    </location>
</feature>
<evidence type="ECO:0000256" key="5">
    <source>
        <dbReference type="ARBA" id="ARBA00023274"/>
    </source>
</evidence>
<gene>
    <name evidence="9" type="ORF">Ctob_007832</name>
</gene>
<evidence type="ECO:0000256" key="4">
    <source>
        <dbReference type="ARBA" id="ARBA00023128"/>
    </source>
</evidence>
<protein>
    <recommendedName>
        <fullName evidence="7">Large ribosomal subunit protein mL54</fullName>
    </recommendedName>
</protein>
<dbReference type="PANTHER" id="PTHR28595:SF1">
    <property type="entry name" value="LARGE RIBOSOMAL SUBUNIT PROTEIN ML54"/>
    <property type="match status" value="1"/>
</dbReference>
<keyword evidence="3 9" id="KW-0689">Ribosomal protein</keyword>
<dbReference type="InterPro" id="IPR013870">
    <property type="entry name" value="Ribosomal_mL54"/>
</dbReference>
<dbReference type="PANTHER" id="PTHR28595">
    <property type="entry name" value="39S RIBOSOMAL PROTEIN L54, MITOCHONDRIAL"/>
    <property type="match status" value="1"/>
</dbReference>
<reference evidence="10" key="1">
    <citation type="journal article" date="2015" name="PLoS Genet.">
        <title>Genome Sequence and Transcriptome Analyses of Chrysochromulina tobin: Metabolic Tools for Enhanced Algal Fitness in the Prominent Order Prymnesiales (Haptophyceae).</title>
        <authorList>
            <person name="Hovde B.T."/>
            <person name="Deodato C.R."/>
            <person name="Hunsperger H.M."/>
            <person name="Ryken S.A."/>
            <person name="Yost W."/>
            <person name="Jha R.K."/>
            <person name="Patterson J."/>
            <person name="Monnat R.J. Jr."/>
            <person name="Barlow S.B."/>
            <person name="Starkenburg S.R."/>
            <person name="Cattolico R.A."/>
        </authorList>
    </citation>
    <scope>NUCLEOTIDE SEQUENCE</scope>
    <source>
        <strain evidence="10">CCMP291</strain>
    </source>
</reference>
<proteinExistence type="inferred from homology"/>
<name>A0A0M0JKN6_9EUKA</name>
<evidence type="ECO:0000256" key="7">
    <source>
        <dbReference type="ARBA" id="ARBA00035179"/>
    </source>
</evidence>